<dbReference type="PANTHER" id="PTHR43320">
    <property type="entry name" value="SUGAR KINASE"/>
    <property type="match status" value="1"/>
</dbReference>
<dbReference type="Proteomes" id="UP001501425">
    <property type="component" value="Unassembled WGS sequence"/>
</dbReference>
<dbReference type="RefSeq" id="WP_343777864.1">
    <property type="nucleotide sequence ID" value="NZ_BAAADQ010000005.1"/>
</dbReference>
<dbReference type="CDD" id="cd01166">
    <property type="entry name" value="KdgK"/>
    <property type="match status" value="1"/>
</dbReference>
<dbReference type="Pfam" id="PF00294">
    <property type="entry name" value="PfkB"/>
    <property type="match status" value="1"/>
</dbReference>
<evidence type="ECO:0000313" key="8">
    <source>
        <dbReference type="Proteomes" id="UP001567571"/>
    </source>
</evidence>
<name>A0AAV3SSF3_9EURY</name>
<dbReference type="EMBL" id="JBEDNW010000010">
    <property type="protein sequence ID" value="MEZ3168677.1"/>
    <property type="molecule type" value="Genomic_DNA"/>
</dbReference>
<dbReference type="InterPro" id="IPR054871">
    <property type="entry name" value="KDG_KDGal_kin_Halo"/>
</dbReference>
<evidence type="ECO:0000256" key="1">
    <source>
        <dbReference type="ARBA" id="ARBA00010688"/>
    </source>
</evidence>
<evidence type="ECO:0000313" key="6">
    <source>
        <dbReference type="EMBL" id="MEZ3168677.1"/>
    </source>
</evidence>
<dbReference type="PANTHER" id="PTHR43320:SF2">
    <property type="entry name" value="2-DEHYDRO-3-DEOXYGLUCONOKINASE_2-DEHYDRO-3-DEOXYGALACTONOKINASE"/>
    <property type="match status" value="1"/>
</dbReference>
<evidence type="ECO:0000259" key="4">
    <source>
        <dbReference type="Pfam" id="PF00294"/>
    </source>
</evidence>
<comment type="caution">
    <text evidence="5">The sequence shown here is derived from an EMBL/GenBank/DDBJ whole genome shotgun (WGS) entry which is preliminary data.</text>
</comment>
<dbReference type="InterPro" id="IPR029056">
    <property type="entry name" value="Ribokinase-like"/>
</dbReference>
<organism evidence="5 7">
    <name type="scientific">Halorubrum ejinorense</name>
    <dbReference type="NCBI Taxonomy" id="425309"/>
    <lineage>
        <taxon>Archaea</taxon>
        <taxon>Methanobacteriati</taxon>
        <taxon>Methanobacteriota</taxon>
        <taxon>Stenosarchaea group</taxon>
        <taxon>Halobacteria</taxon>
        <taxon>Halobacteriales</taxon>
        <taxon>Haloferacaceae</taxon>
        <taxon>Halorubrum</taxon>
    </lineage>
</organism>
<dbReference type="InterPro" id="IPR011611">
    <property type="entry name" value="PfkB_dom"/>
</dbReference>
<comment type="similarity">
    <text evidence="1">Belongs to the carbohydrate kinase PfkB family.</text>
</comment>
<keyword evidence="8" id="KW-1185">Reference proteome</keyword>
<dbReference type="AlphaFoldDB" id="A0AAV3SSF3"/>
<gene>
    <name evidence="5" type="primary">kdgK1_2</name>
    <name evidence="6" type="synonym">kdgK1</name>
    <name evidence="6" type="ORF">ABNG02_15275</name>
    <name evidence="5" type="ORF">GCM10008994_14310</name>
</gene>
<dbReference type="SUPFAM" id="SSF53613">
    <property type="entry name" value="Ribokinase-like"/>
    <property type="match status" value="1"/>
</dbReference>
<evidence type="ECO:0000313" key="7">
    <source>
        <dbReference type="Proteomes" id="UP001501425"/>
    </source>
</evidence>
<feature type="domain" description="Carbohydrate kinase PfkB" evidence="4">
    <location>
        <begin position="4"/>
        <end position="290"/>
    </location>
</feature>
<dbReference type="Proteomes" id="UP001567571">
    <property type="component" value="Unassembled WGS sequence"/>
</dbReference>
<reference evidence="5" key="1">
    <citation type="journal article" date="2014" name="Int. J. Syst. Evol. Microbiol.">
        <title>Complete genome sequence of Corynebacterium casei LMG S-19264T (=DSM 44701T), isolated from a smear-ripened cheese.</title>
        <authorList>
            <consortium name="US DOE Joint Genome Institute (JGI-PGF)"/>
            <person name="Walter F."/>
            <person name="Albersmeier A."/>
            <person name="Kalinowski J."/>
            <person name="Ruckert C."/>
        </authorList>
    </citation>
    <scope>NUCLEOTIDE SEQUENCE</scope>
    <source>
        <strain evidence="5">JCM 14265</strain>
    </source>
</reference>
<protein>
    <submittedName>
        <fullName evidence="5">Bifunctional 2-dehydro-3-deoxygluconokinase/2-dehydro-3-deoxygalactonoki nase</fullName>
    </submittedName>
    <submittedName>
        <fullName evidence="6">Bifunctional 2-dehydro-3-deoxygluconokinase/2-dehydro-3-deoxygalactonokinase</fullName>
        <ecNumber evidence="6">2.7.1.178</ecNumber>
    </submittedName>
</protein>
<evidence type="ECO:0000256" key="2">
    <source>
        <dbReference type="ARBA" id="ARBA00022679"/>
    </source>
</evidence>
<evidence type="ECO:0000256" key="3">
    <source>
        <dbReference type="ARBA" id="ARBA00022777"/>
    </source>
</evidence>
<keyword evidence="2 6" id="KW-0808">Transferase</keyword>
<dbReference type="EC" id="2.7.1.178" evidence="6"/>
<sequence length="313" mass="32833">MGGITTFGETMVRLSPSPGERIETADALDFRTAGAESNVAIAAARLGADATWISKLPDSPLGRRVAGDVRRHGVDPAVTWSDEGRQGTYYIERGSEPRGTNVIYDRADAAVTSMTASEAPTDAVESADVFFTTGITPALSETLRETTADLLETASTTAFDLNYRGKLWSPERARETLETLLPNVGLLFVPERDARTVLGAEGSAEAIGADLRDRFDCEAVVVTRGSDGALASTGAGVVEQDAFAAETVDPIGTGDAFVGAFLSRYVRDASVATALEWGAAAASLKRTIEGDHAVITEGEVADVVAADGTDIDR</sequence>
<proteinExistence type="inferred from homology"/>
<evidence type="ECO:0000313" key="5">
    <source>
        <dbReference type="EMBL" id="GAA0540326.1"/>
    </source>
</evidence>
<accession>A0AAV3SSF3</accession>
<dbReference type="InterPro" id="IPR052700">
    <property type="entry name" value="Carb_kinase_PfkB-like"/>
</dbReference>
<dbReference type="GO" id="GO:0016301">
    <property type="term" value="F:kinase activity"/>
    <property type="evidence" value="ECO:0007669"/>
    <property type="project" value="UniProtKB-KW"/>
</dbReference>
<dbReference type="Gene3D" id="3.40.1190.20">
    <property type="match status" value="1"/>
</dbReference>
<reference evidence="5" key="2">
    <citation type="submission" date="2023-12" db="EMBL/GenBank/DDBJ databases">
        <authorList>
            <person name="Sun Q."/>
            <person name="Inoue M."/>
        </authorList>
    </citation>
    <scope>NUCLEOTIDE SEQUENCE</scope>
    <source>
        <strain evidence="5">JCM 14265</strain>
    </source>
</reference>
<keyword evidence="3" id="KW-0418">Kinase</keyword>
<reference evidence="6 8" key="3">
    <citation type="submission" date="2024-06" db="EMBL/GenBank/DDBJ databases">
        <title>Halorubrum miltondacostae sp. nov., a potential PHA producer isolated from an inland solar saltern in Rio Maior, Portugal.</title>
        <authorList>
            <person name="Albuquerque L."/>
            <person name="Viver T."/>
            <person name="Barroso C."/>
            <person name="Claudino R."/>
            <person name="Galvan M."/>
            <person name="Simoes G."/>
            <person name="Lobo Da Cunha A."/>
            <person name="Egas C."/>
        </authorList>
    </citation>
    <scope>NUCLEOTIDE SEQUENCE [LARGE SCALE GENOMIC DNA]</scope>
    <source>
        <strain evidence="6 8">DSM 18646</strain>
    </source>
</reference>
<dbReference type="NCBIfam" id="NF041332">
    <property type="entry name" value="KDG_KDGal_kin_Halo"/>
    <property type="match status" value="1"/>
</dbReference>
<dbReference type="EMBL" id="BAAADQ010000005">
    <property type="protein sequence ID" value="GAA0540326.1"/>
    <property type="molecule type" value="Genomic_DNA"/>
</dbReference>